<evidence type="ECO:0008006" key="3">
    <source>
        <dbReference type="Google" id="ProtNLM"/>
    </source>
</evidence>
<evidence type="ECO:0000313" key="1">
    <source>
        <dbReference type="EMBL" id="GAA4052751.1"/>
    </source>
</evidence>
<accession>A0ABP7UTX0</accession>
<dbReference type="InterPro" id="IPR024294">
    <property type="entry name" value="DUF3810"/>
</dbReference>
<evidence type="ECO:0000313" key="2">
    <source>
        <dbReference type="Proteomes" id="UP001500426"/>
    </source>
</evidence>
<protein>
    <recommendedName>
        <fullName evidence="3">DUF3810 domain-containing protein</fullName>
    </recommendedName>
</protein>
<comment type="caution">
    <text evidence="1">The sequence shown here is derived from an EMBL/GenBank/DDBJ whole genome shotgun (WGS) entry which is preliminary data.</text>
</comment>
<organism evidence="1 2">
    <name type="scientific">Flavobacterium chungnamense</name>
    <dbReference type="NCBI Taxonomy" id="706182"/>
    <lineage>
        <taxon>Bacteria</taxon>
        <taxon>Pseudomonadati</taxon>
        <taxon>Bacteroidota</taxon>
        <taxon>Flavobacteriia</taxon>
        <taxon>Flavobacteriales</taxon>
        <taxon>Flavobacteriaceae</taxon>
        <taxon>Flavobacterium</taxon>
    </lineage>
</organism>
<dbReference type="Proteomes" id="UP001500426">
    <property type="component" value="Unassembled WGS sequence"/>
</dbReference>
<name>A0ABP7UTX0_9FLAO</name>
<gene>
    <name evidence="1" type="ORF">GCM10022388_18850</name>
</gene>
<reference evidence="2" key="1">
    <citation type="journal article" date="2019" name="Int. J. Syst. Evol. Microbiol.">
        <title>The Global Catalogue of Microorganisms (GCM) 10K type strain sequencing project: providing services to taxonomists for standard genome sequencing and annotation.</title>
        <authorList>
            <consortium name="The Broad Institute Genomics Platform"/>
            <consortium name="The Broad Institute Genome Sequencing Center for Infectious Disease"/>
            <person name="Wu L."/>
            <person name="Ma J."/>
        </authorList>
    </citation>
    <scope>NUCLEOTIDE SEQUENCE [LARGE SCALE GENOMIC DNA]</scope>
    <source>
        <strain evidence="2">JCM 17068</strain>
    </source>
</reference>
<proteinExistence type="predicted"/>
<dbReference type="EMBL" id="BAABCS010000017">
    <property type="protein sequence ID" value="GAA4052751.1"/>
    <property type="molecule type" value="Genomic_DNA"/>
</dbReference>
<sequence>MNIQREYSDDDLYRFTEKLIAKTNEIQFKITNDKNLKVSVPYTQDSMFKMSQKGYDNLGKQYSFFKYEIPSRKKSLFSLPLTYMGFGGYLNPFTNEAQVNYKLPMVGFPMTINHEMAHQMGFASESECNFIGFLASVKNDDLYFQYSAYQYALRYCLNNIGMKNESKFEYYKNKINPGIIENYKESEAFWKSYDTIIDKGFHAFYDQFLKMNQQKDGLESYSKYVDLLINYYEDKELK</sequence>
<dbReference type="Pfam" id="PF12725">
    <property type="entry name" value="DUF3810"/>
    <property type="match status" value="1"/>
</dbReference>
<keyword evidence="2" id="KW-1185">Reference proteome</keyword>